<dbReference type="Proteomes" id="UP000279833">
    <property type="component" value="Unassembled WGS sequence"/>
</dbReference>
<proteinExistence type="predicted"/>
<accession>A0A183KPT1</accession>
<evidence type="ECO:0000313" key="3">
    <source>
        <dbReference type="WBParaSite" id="SCUD_0001706601-mRNA-1"/>
    </source>
</evidence>
<gene>
    <name evidence="1" type="ORF">SCUD_LOCUS17062</name>
</gene>
<dbReference type="Gene3D" id="2.60.40.640">
    <property type="match status" value="1"/>
</dbReference>
<name>A0A183KPT1_9TREM</name>
<keyword evidence="2" id="KW-1185">Reference proteome</keyword>
<evidence type="ECO:0000313" key="1">
    <source>
        <dbReference type="EMBL" id="VDP62775.1"/>
    </source>
</evidence>
<protein>
    <submittedName>
        <fullName evidence="3">Fimbrial outer membrane usher protein</fullName>
    </submittedName>
</protein>
<dbReference type="EMBL" id="UZAK01039346">
    <property type="protein sequence ID" value="VDP62775.1"/>
    <property type="molecule type" value="Genomic_DNA"/>
</dbReference>
<evidence type="ECO:0000313" key="2">
    <source>
        <dbReference type="Proteomes" id="UP000279833"/>
    </source>
</evidence>
<dbReference type="AlphaFoldDB" id="A0A183KPT1"/>
<dbReference type="InterPro" id="IPR014752">
    <property type="entry name" value="Arrestin-like_C"/>
</dbReference>
<sequence length="118" mass="13352">MIRVAEAEIGVLDLKSSGWTEERPIKTLGCSYKSGYLNWKSYSAVSVNLPQAGEQQWKYTTLLNTNLTDNLLKRGVALDGYIRQEKNCSTDLVIKANKELHGIVISYCVRVRCWIGIR</sequence>
<reference evidence="1 2" key="2">
    <citation type="submission" date="2018-11" db="EMBL/GenBank/DDBJ databases">
        <authorList>
            <consortium name="Pathogen Informatics"/>
        </authorList>
    </citation>
    <scope>NUCLEOTIDE SEQUENCE [LARGE SCALE GENOMIC DNA]</scope>
    <source>
        <strain evidence="1">Dakar</strain>
        <strain evidence="2">Dakar, Senegal</strain>
    </source>
</reference>
<reference evidence="3" key="1">
    <citation type="submission" date="2016-06" db="UniProtKB">
        <authorList>
            <consortium name="WormBaseParasite"/>
        </authorList>
    </citation>
    <scope>IDENTIFICATION</scope>
</reference>
<dbReference type="STRING" id="6186.A0A183KPT1"/>
<dbReference type="WBParaSite" id="SCUD_0001706601-mRNA-1">
    <property type="protein sequence ID" value="SCUD_0001706601-mRNA-1"/>
    <property type="gene ID" value="SCUD_0001706601"/>
</dbReference>
<organism evidence="3">
    <name type="scientific">Schistosoma curassoni</name>
    <dbReference type="NCBI Taxonomy" id="6186"/>
    <lineage>
        <taxon>Eukaryota</taxon>
        <taxon>Metazoa</taxon>
        <taxon>Spiralia</taxon>
        <taxon>Lophotrochozoa</taxon>
        <taxon>Platyhelminthes</taxon>
        <taxon>Trematoda</taxon>
        <taxon>Digenea</taxon>
        <taxon>Strigeidida</taxon>
        <taxon>Schistosomatoidea</taxon>
        <taxon>Schistosomatidae</taxon>
        <taxon>Schistosoma</taxon>
    </lineage>
</organism>